<feature type="compositionally biased region" description="Basic and acidic residues" evidence="1">
    <location>
        <begin position="266"/>
        <end position="278"/>
    </location>
</feature>
<name>A0A7F8Q0X4_LEPWE</name>
<reference evidence="3" key="1">
    <citation type="submission" date="2025-08" db="UniProtKB">
        <authorList>
            <consortium name="RefSeq"/>
        </authorList>
    </citation>
    <scope>IDENTIFICATION</scope>
    <source>
        <tissue evidence="3">Liver</tissue>
    </source>
</reference>
<keyword evidence="2" id="KW-1185">Reference proteome</keyword>
<feature type="compositionally biased region" description="Low complexity" evidence="1">
    <location>
        <begin position="336"/>
        <end position="349"/>
    </location>
</feature>
<dbReference type="GO" id="GO:0061689">
    <property type="term" value="C:tricellular tight junction"/>
    <property type="evidence" value="ECO:0007669"/>
    <property type="project" value="TreeGrafter"/>
</dbReference>
<dbReference type="Proteomes" id="UP000245341">
    <property type="component" value="Unplaced"/>
</dbReference>
<dbReference type="PANTHER" id="PTHR15923">
    <property type="entry name" value="TRANSMEMBRANE AND IMMUNOGLOBULIN DOMAIN-CONTAINING PROTEIN"/>
    <property type="match status" value="1"/>
</dbReference>
<dbReference type="AlphaFoldDB" id="A0A7F8Q0X4"/>
<sequence length="484" mass="53550">MKREGVHFQVLAKAPVSSTGDLAVAETGQILLAWSPHSPGRGVMHGQPLSWLAQSSSQVGVMLAGWNPPCEHLGAQCQPEGVAGALAGMGPASWGTARRPICLESDADLTFEQTGWGDSGVYYCSVVSAQDLQGNNEAYAELIVLVYAAGKAATSGVPSIYAPSTYAHLSPAKTPPPPAMIPMGPIYNGYPGDFDRNSSVGGHSSQVPLLRDTDSSVTSEVRSGYRIQASQQDDSMRVLYYMEKELANFDPSRPGAPNGRVERAMSEVTSLHEDDLRSRPSRGPALTPIRDEEWGRHSPRSPRRWEQEPPVERPGSGWGAGRPRARSVDALDDLTRPSSAESGRRSPPSRGRRGQAYRPPRSRSRDDLYDQDDPREFPHSRDSHYDDFRSRDRPHADPRSRHHRSRDPREDGSRSGDPQYDGRLLEEALRKKGPAERRRPYREEEEEEAYYPPAPPPYSETDSQASRERRLKKNLALSRESLIV</sequence>
<dbReference type="GeneID" id="102733925"/>
<evidence type="ECO:0000313" key="3">
    <source>
        <dbReference type="RefSeq" id="XP_030874947.1"/>
    </source>
</evidence>
<dbReference type="PANTHER" id="PTHR15923:SF1">
    <property type="entry name" value="LIPOLYSIS-STIMULATED LIPOPROTEIN RECEPTOR"/>
    <property type="match status" value="1"/>
</dbReference>
<feature type="region of interest" description="Disordered" evidence="1">
    <location>
        <begin position="199"/>
        <end position="221"/>
    </location>
</feature>
<dbReference type="RefSeq" id="XP_030874947.1">
    <property type="nucleotide sequence ID" value="XM_031019087.1"/>
</dbReference>
<dbReference type="GO" id="GO:0060856">
    <property type="term" value="P:establishment of blood-brain barrier"/>
    <property type="evidence" value="ECO:0007669"/>
    <property type="project" value="TreeGrafter"/>
</dbReference>
<proteinExistence type="predicted"/>
<evidence type="ECO:0000256" key="1">
    <source>
        <dbReference type="SAM" id="MobiDB-lite"/>
    </source>
</evidence>
<dbReference type="GO" id="GO:0005886">
    <property type="term" value="C:plasma membrane"/>
    <property type="evidence" value="ECO:0007669"/>
    <property type="project" value="TreeGrafter"/>
</dbReference>
<feature type="compositionally biased region" description="Basic and acidic residues" evidence="1">
    <location>
        <begin position="363"/>
        <end position="399"/>
    </location>
</feature>
<dbReference type="InterPro" id="IPR051874">
    <property type="entry name" value="Ig-like_domain-LISCH7"/>
</dbReference>
<gene>
    <name evidence="3" type="primary">LOC102733925</name>
</gene>
<feature type="region of interest" description="Disordered" evidence="1">
    <location>
        <begin position="266"/>
        <end position="471"/>
    </location>
</feature>
<dbReference type="GO" id="GO:1904274">
    <property type="term" value="P:tricellular tight junction assembly"/>
    <property type="evidence" value="ECO:0007669"/>
    <property type="project" value="TreeGrafter"/>
</dbReference>
<organism evidence="2 3">
    <name type="scientific">Leptonychotes weddellii</name>
    <name type="common">Weddell seal</name>
    <name type="synonym">Otaria weddellii</name>
    <dbReference type="NCBI Taxonomy" id="9713"/>
    <lineage>
        <taxon>Eukaryota</taxon>
        <taxon>Metazoa</taxon>
        <taxon>Chordata</taxon>
        <taxon>Craniata</taxon>
        <taxon>Vertebrata</taxon>
        <taxon>Euteleostomi</taxon>
        <taxon>Mammalia</taxon>
        <taxon>Eutheria</taxon>
        <taxon>Laurasiatheria</taxon>
        <taxon>Carnivora</taxon>
        <taxon>Caniformia</taxon>
        <taxon>Pinnipedia</taxon>
        <taxon>Phocidae</taxon>
        <taxon>Monachinae</taxon>
        <taxon>Lobodontini</taxon>
        <taxon>Leptonychotes</taxon>
    </lineage>
</organism>
<feature type="compositionally biased region" description="Basic and acidic residues" evidence="1">
    <location>
        <begin position="423"/>
        <end position="442"/>
    </location>
</feature>
<evidence type="ECO:0000313" key="2">
    <source>
        <dbReference type="Proteomes" id="UP000245341"/>
    </source>
</evidence>
<accession>A0A7F8Q0X4</accession>
<protein>
    <submittedName>
        <fullName evidence="3">Lipolysis-stimulated lipoprotein receptor-like isoform X4</fullName>
    </submittedName>
</protein>
<feature type="compositionally biased region" description="Basic and acidic residues" evidence="1">
    <location>
        <begin position="326"/>
        <end position="335"/>
    </location>
</feature>